<dbReference type="GO" id="GO:0005737">
    <property type="term" value="C:cytoplasm"/>
    <property type="evidence" value="ECO:0007669"/>
    <property type="project" value="TreeGrafter"/>
</dbReference>
<dbReference type="SUPFAM" id="SSF56112">
    <property type="entry name" value="Protein kinase-like (PK-like)"/>
    <property type="match status" value="1"/>
</dbReference>
<dbReference type="InterPro" id="IPR050339">
    <property type="entry name" value="CC_SR_Kinase"/>
</dbReference>
<gene>
    <name evidence="14" type="ORF">BP5796_05216</name>
</gene>
<dbReference type="Gene3D" id="1.10.510.10">
    <property type="entry name" value="Transferase(Phosphotransferase) domain 1"/>
    <property type="match status" value="1"/>
</dbReference>
<evidence type="ECO:0000256" key="6">
    <source>
        <dbReference type="ARBA" id="ARBA00022840"/>
    </source>
</evidence>
<comment type="catalytic activity">
    <reaction evidence="9">
        <text>L-threonyl-[protein] + ATP = O-phospho-L-threonyl-[protein] + ADP + H(+)</text>
        <dbReference type="Rhea" id="RHEA:46608"/>
        <dbReference type="Rhea" id="RHEA-COMP:11060"/>
        <dbReference type="Rhea" id="RHEA-COMP:11605"/>
        <dbReference type="ChEBI" id="CHEBI:15378"/>
        <dbReference type="ChEBI" id="CHEBI:30013"/>
        <dbReference type="ChEBI" id="CHEBI:30616"/>
        <dbReference type="ChEBI" id="CHEBI:61977"/>
        <dbReference type="ChEBI" id="CHEBI:456216"/>
        <dbReference type="EC" id="2.7.11.1"/>
    </reaction>
    <physiologicalReaction direction="left-to-right" evidence="9">
        <dbReference type="Rhea" id="RHEA:46609"/>
    </physiologicalReaction>
</comment>
<keyword evidence="2" id="KW-0723">Serine/threonine-protein kinase</keyword>
<proteinExistence type="inferred from homology"/>
<dbReference type="SMART" id="SM00220">
    <property type="entry name" value="S_TKc"/>
    <property type="match status" value="1"/>
</dbReference>
<comment type="caution">
    <text evidence="14">The sequence shown here is derived from an EMBL/GenBank/DDBJ whole genome shotgun (WGS) entry which is preliminary data.</text>
</comment>
<dbReference type="GO" id="GO:0005634">
    <property type="term" value="C:nucleus"/>
    <property type="evidence" value="ECO:0007669"/>
    <property type="project" value="TreeGrafter"/>
</dbReference>
<feature type="binding site" evidence="11">
    <location>
        <position position="265"/>
    </location>
    <ligand>
        <name>ATP</name>
        <dbReference type="ChEBI" id="CHEBI:30616"/>
    </ligand>
</feature>
<dbReference type="PROSITE" id="PS50011">
    <property type="entry name" value="PROTEIN_KINASE_DOM"/>
    <property type="match status" value="1"/>
</dbReference>
<protein>
    <recommendedName>
        <fullName evidence="1">non-specific serine/threonine protein kinase</fullName>
        <ecNumber evidence="1">2.7.11.1</ecNumber>
    </recommendedName>
</protein>
<keyword evidence="7" id="KW-0652">Protein synthesis inhibitor</keyword>
<dbReference type="OrthoDB" id="1405469at2759"/>
<comment type="similarity">
    <text evidence="8">Belongs to the protein kinase superfamily. Ser/Thr protein kinase family. GCN2 subfamily.</text>
</comment>
<dbReference type="PROSITE" id="PS00108">
    <property type="entry name" value="PROTEIN_KINASE_ST"/>
    <property type="match status" value="1"/>
</dbReference>
<organism evidence="14 15">
    <name type="scientific">Coleophoma crateriformis</name>
    <dbReference type="NCBI Taxonomy" id="565419"/>
    <lineage>
        <taxon>Eukaryota</taxon>
        <taxon>Fungi</taxon>
        <taxon>Dikarya</taxon>
        <taxon>Ascomycota</taxon>
        <taxon>Pezizomycotina</taxon>
        <taxon>Leotiomycetes</taxon>
        <taxon>Helotiales</taxon>
        <taxon>Dermateaceae</taxon>
        <taxon>Coleophoma</taxon>
    </lineage>
</organism>
<dbReference type="Pfam" id="PF00069">
    <property type="entry name" value="Pkinase"/>
    <property type="match status" value="1"/>
</dbReference>
<keyword evidence="6 11" id="KW-0067">ATP-binding</keyword>
<keyword evidence="5" id="KW-0418">Kinase</keyword>
<dbReference type="InterPro" id="IPR011009">
    <property type="entry name" value="Kinase-like_dom_sf"/>
</dbReference>
<evidence type="ECO:0000256" key="11">
    <source>
        <dbReference type="PROSITE-ProRule" id="PRU10141"/>
    </source>
</evidence>
<dbReference type="EMBL" id="PDLN01000007">
    <property type="protein sequence ID" value="RDW80518.1"/>
    <property type="molecule type" value="Genomic_DNA"/>
</dbReference>
<accession>A0A3D8S2M7</accession>
<dbReference type="AlphaFoldDB" id="A0A3D8S2M7"/>
<evidence type="ECO:0000256" key="12">
    <source>
        <dbReference type="SAM" id="MobiDB-lite"/>
    </source>
</evidence>
<dbReference type="InterPro" id="IPR008271">
    <property type="entry name" value="Ser/Thr_kinase_AS"/>
</dbReference>
<dbReference type="GO" id="GO:0005524">
    <property type="term" value="F:ATP binding"/>
    <property type="evidence" value="ECO:0007669"/>
    <property type="project" value="UniProtKB-UniRule"/>
</dbReference>
<evidence type="ECO:0000256" key="8">
    <source>
        <dbReference type="ARBA" id="ARBA00037982"/>
    </source>
</evidence>
<dbReference type="Proteomes" id="UP000256328">
    <property type="component" value="Unassembled WGS sequence"/>
</dbReference>
<evidence type="ECO:0000256" key="4">
    <source>
        <dbReference type="ARBA" id="ARBA00022741"/>
    </source>
</evidence>
<keyword evidence="4 11" id="KW-0547">Nucleotide-binding</keyword>
<evidence type="ECO:0000256" key="3">
    <source>
        <dbReference type="ARBA" id="ARBA00022679"/>
    </source>
</evidence>
<dbReference type="PANTHER" id="PTHR11042">
    <property type="entry name" value="EUKARYOTIC TRANSLATION INITIATION FACTOR 2-ALPHA KINASE EIF2-ALPHA KINASE -RELATED"/>
    <property type="match status" value="1"/>
</dbReference>
<evidence type="ECO:0000313" key="15">
    <source>
        <dbReference type="Proteomes" id="UP000256328"/>
    </source>
</evidence>
<name>A0A3D8S2M7_9HELO</name>
<dbReference type="EC" id="2.7.11.1" evidence="1"/>
<feature type="region of interest" description="Disordered" evidence="12">
    <location>
        <begin position="1"/>
        <end position="60"/>
    </location>
</feature>
<evidence type="ECO:0000256" key="1">
    <source>
        <dbReference type="ARBA" id="ARBA00012513"/>
    </source>
</evidence>
<dbReference type="Gene3D" id="3.30.200.20">
    <property type="entry name" value="Phosphorylase Kinase, domain 1"/>
    <property type="match status" value="1"/>
</dbReference>
<feature type="domain" description="Protein kinase" evidence="13">
    <location>
        <begin position="236"/>
        <end position="617"/>
    </location>
</feature>
<evidence type="ECO:0000259" key="13">
    <source>
        <dbReference type="PROSITE" id="PS50011"/>
    </source>
</evidence>
<feature type="compositionally biased region" description="Basic and acidic residues" evidence="12">
    <location>
        <begin position="23"/>
        <end position="36"/>
    </location>
</feature>
<evidence type="ECO:0000256" key="5">
    <source>
        <dbReference type="ARBA" id="ARBA00022777"/>
    </source>
</evidence>
<dbReference type="PANTHER" id="PTHR11042:SF160">
    <property type="entry name" value="EUKARYOTIC TRANSLATION INITIATION FACTOR 2-ALPHA KINASE 1"/>
    <property type="match status" value="1"/>
</dbReference>
<evidence type="ECO:0000313" key="14">
    <source>
        <dbReference type="EMBL" id="RDW80518.1"/>
    </source>
</evidence>
<evidence type="ECO:0000256" key="7">
    <source>
        <dbReference type="ARBA" id="ARBA00023193"/>
    </source>
</evidence>
<dbReference type="InterPro" id="IPR000719">
    <property type="entry name" value="Prot_kinase_dom"/>
</dbReference>
<evidence type="ECO:0000256" key="2">
    <source>
        <dbReference type="ARBA" id="ARBA00022527"/>
    </source>
</evidence>
<reference evidence="14 15" key="1">
    <citation type="journal article" date="2018" name="IMA Fungus">
        <title>IMA Genome-F 9: Draft genome sequence of Annulohypoxylon stygium, Aspergillus mulundensis, Berkeleyomyces basicola (syn. Thielaviopsis basicola), Ceratocystis smalleyi, two Cercospora beticola strains, Coleophoma cylindrospora, Fusarium fracticaudum, Phialophora cf. hyalina, and Morchella septimelata.</title>
        <authorList>
            <person name="Wingfield B.D."/>
            <person name="Bills G.F."/>
            <person name="Dong Y."/>
            <person name="Huang W."/>
            <person name="Nel W.J."/>
            <person name="Swalarsk-Parry B.S."/>
            <person name="Vaghefi N."/>
            <person name="Wilken P.M."/>
            <person name="An Z."/>
            <person name="de Beer Z.W."/>
            <person name="De Vos L."/>
            <person name="Chen L."/>
            <person name="Duong T.A."/>
            <person name="Gao Y."/>
            <person name="Hammerbacher A."/>
            <person name="Kikkert J.R."/>
            <person name="Li Y."/>
            <person name="Li H."/>
            <person name="Li K."/>
            <person name="Li Q."/>
            <person name="Liu X."/>
            <person name="Ma X."/>
            <person name="Naidoo K."/>
            <person name="Pethybridge S.J."/>
            <person name="Sun J."/>
            <person name="Steenkamp E.T."/>
            <person name="van der Nest M.A."/>
            <person name="van Wyk S."/>
            <person name="Wingfield M.J."/>
            <person name="Xiong C."/>
            <person name="Yue Q."/>
            <person name="Zhang X."/>
        </authorList>
    </citation>
    <scope>NUCLEOTIDE SEQUENCE [LARGE SCALE GENOMIC DNA]</scope>
    <source>
        <strain evidence="14 15">BP5796</strain>
    </source>
</reference>
<dbReference type="GO" id="GO:0017148">
    <property type="term" value="P:negative regulation of translation"/>
    <property type="evidence" value="ECO:0007669"/>
    <property type="project" value="UniProtKB-KW"/>
</dbReference>
<keyword evidence="3" id="KW-0808">Transferase</keyword>
<evidence type="ECO:0000256" key="10">
    <source>
        <dbReference type="ARBA" id="ARBA00048977"/>
    </source>
</evidence>
<dbReference type="PROSITE" id="PS00107">
    <property type="entry name" value="PROTEIN_KINASE_ATP"/>
    <property type="match status" value="1"/>
</dbReference>
<comment type="catalytic activity">
    <reaction evidence="10">
        <text>L-seryl-[protein] + ATP = O-phospho-L-seryl-[protein] + ADP + H(+)</text>
        <dbReference type="Rhea" id="RHEA:17989"/>
        <dbReference type="Rhea" id="RHEA-COMP:9863"/>
        <dbReference type="Rhea" id="RHEA-COMP:11604"/>
        <dbReference type="ChEBI" id="CHEBI:15378"/>
        <dbReference type="ChEBI" id="CHEBI:29999"/>
        <dbReference type="ChEBI" id="CHEBI:30616"/>
        <dbReference type="ChEBI" id="CHEBI:83421"/>
        <dbReference type="ChEBI" id="CHEBI:456216"/>
        <dbReference type="EC" id="2.7.11.1"/>
    </reaction>
    <physiologicalReaction direction="left-to-right" evidence="10">
        <dbReference type="Rhea" id="RHEA:17990"/>
    </physiologicalReaction>
</comment>
<sequence>MPPLKFKAWTVDSSSSDSSDEESISRDPPLPKRSTEARYGGAQQGVASSPHIPDTGTMARQGTANFQMPNLQPHQHSSLFYLCLMEGRCKTQAANSINSKRSPDDQLPENHPEVCELARHLFSTASSQLLNAGVLPAEFAGPEYADLRAGYLASFDQVLNNVATKRSLEGGDEQDGSPPGLELAITRQTTTYHLEAPNDLEIARTHRNEASPFRLALTLNSRMTESMTESTFTTKYVDKTLLGKGGFGSVVKGLYLLDQTEYAVKAIPLGYGNLTEEQLLNQSIAPAALLELRAMARLNHTNLVRYHHAWLERPELADSVAKLLLLDENSITSKDETENDEKSSDMDFESDMFSRFEFMEVGSKGKDTHQELMNPKEHAKLKQKERDRPAKKLDWTLFIKMSLHDGSLQDYLSSGIKLANGGKRTHCYHKKTAVQILQATLDGLEYIHSQRIIHRDLKPANIMITIQHGGVPPSRQGFILLNACEQCSTESDQKVYLTPHIGDFGLLHEHKQGSLDKTYKSSALSQLPESSHVGTALYRAPRAPPCPKADIYSLGIIAMEMVYKFDTKSERAIVLSNVRGHVFPKDFTDEGWKEGVQKMTEHKVESRWGCAEVREWLKRMEEV</sequence>
<dbReference type="InterPro" id="IPR017441">
    <property type="entry name" value="Protein_kinase_ATP_BS"/>
</dbReference>
<evidence type="ECO:0000256" key="9">
    <source>
        <dbReference type="ARBA" id="ARBA00048659"/>
    </source>
</evidence>
<keyword evidence="15" id="KW-1185">Reference proteome</keyword>
<dbReference type="GO" id="GO:0004694">
    <property type="term" value="F:eukaryotic translation initiation factor 2alpha kinase activity"/>
    <property type="evidence" value="ECO:0007669"/>
    <property type="project" value="TreeGrafter"/>
</dbReference>